<keyword evidence="4" id="KW-1185">Reference proteome</keyword>
<dbReference type="EMBL" id="PDVP01000008">
    <property type="protein sequence ID" value="PHP66408.1"/>
    <property type="molecule type" value="Genomic_DNA"/>
</dbReference>
<dbReference type="OrthoDB" id="3469168at2"/>
<evidence type="ECO:0000259" key="2">
    <source>
        <dbReference type="Pfam" id="PF01145"/>
    </source>
</evidence>
<evidence type="ECO:0000313" key="3">
    <source>
        <dbReference type="EMBL" id="PHP66408.1"/>
    </source>
</evidence>
<organism evidence="3 4">
    <name type="scientific">Zhengella mangrovi</name>
    <dbReference type="NCBI Taxonomy" id="1982044"/>
    <lineage>
        <taxon>Bacteria</taxon>
        <taxon>Pseudomonadati</taxon>
        <taxon>Pseudomonadota</taxon>
        <taxon>Alphaproteobacteria</taxon>
        <taxon>Hyphomicrobiales</taxon>
        <taxon>Notoacmeibacteraceae</taxon>
        <taxon>Zhengella</taxon>
    </lineage>
</organism>
<dbReference type="Pfam" id="PF01145">
    <property type="entry name" value="Band_7"/>
    <property type="match status" value="1"/>
</dbReference>
<accession>A0A2G1QMF3</accession>
<protein>
    <submittedName>
        <fullName evidence="3">Band 7 protein</fullName>
    </submittedName>
</protein>
<comment type="subcellular location">
    <subcellularLocation>
        <location evidence="1">Membrane</location>
        <topology evidence="1">Single-pass membrane protein</topology>
    </subcellularLocation>
</comment>
<evidence type="ECO:0000256" key="1">
    <source>
        <dbReference type="ARBA" id="ARBA00004167"/>
    </source>
</evidence>
<dbReference type="InterPro" id="IPR036013">
    <property type="entry name" value="Band_7/SPFH_dom_sf"/>
</dbReference>
<dbReference type="RefSeq" id="WP_099306988.1">
    <property type="nucleotide sequence ID" value="NZ_PDVP01000008.1"/>
</dbReference>
<sequence>MAQISRYPFIRHLRAETSSHIRLFRNGRETRAGRGLSVWFSPVGASISEIPMDDRELTFMVSNQSADYQDVSVQGTILWRVADAGCLSERVDFTIDLKTGQHAAKPQDHIHSVLTGLAREFSDTYVKGKAIRDLLDAGLAPLQAALNAGFAAEAALADMGLTVIAVRVAALTPSSELARALQVPTFEAMQQKADEATFARRALAVEKERAIAENELANRIELAARRRDLIAREDENARSEAQADAAAQSIRAEGGARARTIEAEAEATRIRTVEQAAAEMEQLRMAAVAGMPTAALLALAAREFASKLDRIDSVTVTPDMLAGLAGQLRGLVAQGREP</sequence>
<evidence type="ECO:0000313" key="4">
    <source>
        <dbReference type="Proteomes" id="UP000221168"/>
    </source>
</evidence>
<reference evidence="3 4" key="1">
    <citation type="submission" date="2017-10" db="EMBL/GenBank/DDBJ databases">
        <title>Sedimentibacterium mangrovi gen. nov., sp. nov., a novel member of family Phyllobacteriacea isolated from mangrove sediment.</title>
        <authorList>
            <person name="Liao H."/>
            <person name="Tian Y."/>
        </authorList>
    </citation>
    <scope>NUCLEOTIDE SEQUENCE [LARGE SCALE GENOMIC DNA]</scope>
    <source>
        <strain evidence="3 4">X9-2-2</strain>
    </source>
</reference>
<dbReference type="GO" id="GO:0016020">
    <property type="term" value="C:membrane"/>
    <property type="evidence" value="ECO:0007669"/>
    <property type="project" value="UniProtKB-SubCell"/>
</dbReference>
<name>A0A2G1QMF3_9HYPH</name>
<dbReference type="AlphaFoldDB" id="A0A2G1QMF3"/>
<comment type="caution">
    <text evidence="3">The sequence shown here is derived from an EMBL/GenBank/DDBJ whole genome shotgun (WGS) entry which is preliminary data.</text>
</comment>
<dbReference type="InterPro" id="IPR001107">
    <property type="entry name" value="Band_7"/>
</dbReference>
<dbReference type="Gene3D" id="3.30.479.30">
    <property type="entry name" value="Band 7 domain"/>
    <property type="match status" value="1"/>
</dbReference>
<feature type="domain" description="Band 7" evidence="2">
    <location>
        <begin position="24"/>
        <end position="195"/>
    </location>
</feature>
<dbReference type="Proteomes" id="UP000221168">
    <property type="component" value="Unassembled WGS sequence"/>
</dbReference>
<gene>
    <name evidence="3" type="ORF">CSC94_14055</name>
</gene>
<proteinExistence type="predicted"/>